<dbReference type="EMBL" id="LHXT01000002">
    <property type="protein sequence ID" value="KXA98895.1"/>
    <property type="molecule type" value="Genomic_DNA"/>
</dbReference>
<dbReference type="AlphaFoldDB" id="A0A656YXF4"/>
<dbReference type="InterPro" id="IPR013022">
    <property type="entry name" value="Xyl_isomerase-like_TIM-brl"/>
</dbReference>
<evidence type="ECO:0000313" key="2">
    <source>
        <dbReference type="EMBL" id="KXA98895.1"/>
    </source>
</evidence>
<dbReference type="PANTHER" id="PTHR12110">
    <property type="entry name" value="HYDROXYPYRUVATE ISOMERASE"/>
    <property type="match status" value="1"/>
</dbReference>
<evidence type="ECO:0000313" key="3">
    <source>
        <dbReference type="Proteomes" id="UP000070257"/>
    </source>
</evidence>
<gene>
    <name evidence="2" type="ORF">AKJ39_00260</name>
</gene>
<dbReference type="InterPro" id="IPR050312">
    <property type="entry name" value="IolE/XylAMocC-like"/>
</dbReference>
<protein>
    <recommendedName>
        <fullName evidence="1">Xylose isomerase-like TIM barrel domain-containing protein</fullName>
    </recommendedName>
</protein>
<accession>A0A656YXF4</accession>
<sequence>MKLGTAQWIYCGEPLEKTLKRAHSCGLDGVSISGAPDDLDPEETKKMLDSRDLEVSAVIAMPTSDRDFVSPDEDVRRSTIEYWKACTDLASELNADLVNGVPSVRKEPKEDEETEWNWAVEGIKEVGRHASKRDVKLGIEPINRFETFFIRTTEQAIELVDDIDEPNVGLSLDHFHLSIEEPSVKHAIKKAGDKLFNMDVSDTNRRPPGMGQANWENIVNYLREVDYDRYLVLEFLDPVDRSPYHDVDYEYPEDEGLREILMDHGSVKMSEDYYDYVTKFAADYLRKYI</sequence>
<dbReference type="Proteomes" id="UP000070257">
    <property type="component" value="Unassembled WGS sequence"/>
</dbReference>
<evidence type="ECO:0000259" key="1">
    <source>
        <dbReference type="Pfam" id="PF01261"/>
    </source>
</evidence>
<reference evidence="2 3" key="1">
    <citation type="journal article" date="2016" name="Sci. Rep.">
        <title>Metabolic traits of an uncultured archaeal lineage -MSBL1- from brine pools of the Red Sea.</title>
        <authorList>
            <person name="Mwirichia R."/>
            <person name="Alam I."/>
            <person name="Rashid M."/>
            <person name="Vinu M."/>
            <person name="Ba-Alawi W."/>
            <person name="Anthony Kamau A."/>
            <person name="Kamanda Ngugi D."/>
            <person name="Goker M."/>
            <person name="Klenk H.P."/>
            <person name="Bajic V."/>
            <person name="Stingl U."/>
        </authorList>
    </citation>
    <scope>NUCLEOTIDE SEQUENCE [LARGE SCALE GENOMIC DNA]</scope>
    <source>
        <strain evidence="2">SCGC-AAA259J03</strain>
    </source>
</reference>
<feature type="domain" description="Xylose isomerase-like TIM barrel" evidence="1">
    <location>
        <begin position="20"/>
        <end position="237"/>
    </location>
</feature>
<keyword evidence="3" id="KW-1185">Reference proteome</keyword>
<dbReference type="Pfam" id="PF01261">
    <property type="entry name" value="AP_endonuc_2"/>
    <property type="match status" value="1"/>
</dbReference>
<dbReference type="Gene3D" id="3.20.20.150">
    <property type="entry name" value="Divalent-metal-dependent TIM barrel enzymes"/>
    <property type="match status" value="1"/>
</dbReference>
<dbReference type="InterPro" id="IPR036237">
    <property type="entry name" value="Xyl_isomerase-like_sf"/>
</dbReference>
<proteinExistence type="predicted"/>
<organism evidence="2 3">
    <name type="scientific">candidate division MSBL1 archaeon SCGC-AAA259J03</name>
    <dbReference type="NCBI Taxonomy" id="1698269"/>
    <lineage>
        <taxon>Archaea</taxon>
        <taxon>Methanobacteriati</taxon>
        <taxon>Methanobacteriota</taxon>
        <taxon>candidate division MSBL1</taxon>
    </lineage>
</organism>
<comment type="caution">
    <text evidence="2">The sequence shown here is derived from an EMBL/GenBank/DDBJ whole genome shotgun (WGS) entry which is preliminary data.</text>
</comment>
<dbReference type="SUPFAM" id="SSF51658">
    <property type="entry name" value="Xylose isomerase-like"/>
    <property type="match status" value="1"/>
</dbReference>
<name>A0A656YXF4_9EURY</name>